<evidence type="ECO:0000313" key="2">
    <source>
        <dbReference type="Proteomes" id="UP001205843"/>
    </source>
</evidence>
<comment type="caution">
    <text evidence="1">The sequence shown here is derived from an EMBL/GenBank/DDBJ whole genome shotgun (WGS) entry which is preliminary data.</text>
</comment>
<name>A0AAE3KB52_9GAMM</name>
<reference evidence="1" key="1">
    <citation type="submission" date="2022-03" db="EMBL/GenBank/DDBJ databases">
        <title>Genomic Encyclopedia of Type Strains, Phase III (KMG-III): the genomes of soil and plant-associated and newly described type strains.</title>
        <authorList>
            <person name="Whitman W."/>
        </authorList>
    </citation>
    <scope>NUCLEOTIDE SEQUENCE</scope>
    <source>
        <strain evidence="1">ANL 6-2</strain>
    </source>
</reference>
<evidence type="ECO:0008006" key="3">
    <source>
        <dbReference type="Google" id="ProtNLM"/>
    </source>
</evidence>
<gene>
    <name evidence="1" type="ORF">J2T57_002288</name>
</gene>
<proteinExistence type="predicted"/>
<sequence>MTRLVGSVTLPGGARLLQVEAADATEIRPGQWFRLTLNDQPFSLATMDYSTGEGWLAFVLPGELAIAVGPTAYGTPCSLEGPFGEGIFPVEHGRRRILLADDVGLPATLLAARDPGLELHLCVLGLTGTPAIRMGPSRFVVHAAPPGVIAGATPLEEAGIASRIAHPDGLPGCHPGTCMDLLLAYLAGQTAEWRWETTVTVLGTEATVAACREGLRAQVGAIDAHTLPPIIG</sequence>
<dbReference type="RefSeq" id="WP_253478133.1">
    <property type="nucleotide sequence ID" value="NZ_JALJXV010000005.1"/>
</dbReference>
<dbReference type="EMBL" id="JALJXV010000005">
    <property type="protein sequence ID" value="MCP1675140.1"/>
    <property type="molecule type" value="Genomic_DNA"/>
</dbReference>
<keyword evidence="2" id="KW-1185">Reference proteome</keyword>
<protein>
    <recommendedName>
        <fullName evidence="3">Dihydroorotate dehydrogenase electron transfer subunit</fullName>
    </recommendedName>
</protein>
<evidence type="ECO:0000313" key="1">
    <source>
        <dbReference type="EMBL" id="MCP1675140.1"/>
    </source>
</evidence>
<organism evidence="1 2">
    <name type="scientific">Natronocella acetinitrilica</name>
    <dbReference type="NCBI Taxonomy" id="414046"/>
    <lineage>
        <taxon>Bacteria</taxon>
        <taxon>Pseudomonadati</taxon>
        <taxon>Pseudomonadota</taxon>
        <taxon>Gammaproteobacteria</taxon>
        <taxon>Chromatiales</taxon>
        <taxon>Ectothiorhodospiraceae</taxon>
        <taxon>Natronocella</taxon>
    </lineage>
</organism>
<dbReference type="AlphaFoldDB" id="A0AAE3KB52"/>
<accession>A0AAE3KB52</accession>
<dbReference type="Proteomes" id="UP001205843">
    <property type="component" value="Unassembled WGS sequence"/>
</dbReference>